<reference evidence="2 3" key="1">
    <citation type="submission" date="2024-08" db="EMBL/GenBank/DDBJ databases">
        <title>Gnathostoma spinigerum genome.</title>
        <authorList>
            <person name="Gonzalez-Bertolin B."/>
            <person name="Monzon S."/>
            <person name="Zaballos A."/>
            <person name="Jimenez P."/>
            <person name="Dekumyoy P."/>
            <person name="Varona S."/>
            <person name="Cuesta I."/>
            <person name="Sumanam S."/>
            <person name="Adisakwattana P."/>
            <person name="Gasser R.B."/>
            <person name="Hernandez-Gonzalez A."/>
            <person name="Young N.D."/>
            <person name="Perteguer M.J."/>
        </authorList>
    </citation>
    <scope>NUCLEOTIDE SEQUENCE [LARGE SCALE GENOMIC DNA]</scope>
    <source>
        <strain evidence="2">AL3</strain>
        <tissue evidence="2">Liver</tissue>
    </source>
</reference>
<dbReference type="AlphaFoldDB" id="A0ABD6E214"/>
<dbReference type="EMBL" id="JBGFUD010000107">
    <property type="protein sequence ID" value="MFH4973685.1"/>
    <property type="molecule type" value="Genomic_DNA"/>
</dbReference>
<keyword evidence="3" id="KW-1185">Reference proteome</keyword>
<feature type="compositionally biased region" description="Polar residues" evidence="1">
    <location>
        <begin position="261"/>
        <end position="282"/>
    </location>
</feature>
<dbReference type="Proteomes" id="UP001608902">
    <property type="component" value="Unassembled WGS sequence"/>
</dbReference>
<proteinExistence type="predicted"/>
<gene>
    <name evidence="2" type="ORF">AB6A40_000394</name>
</gene>
<comment type="caution">
    <text evidence="2">The sequence shown here is derived from an EMBL/GenBank/DDBJ whole genome shotgun (WGS) entry which is preliminary data.</text>
</comment>
<organism evidence="2 3">
    <name type="scientific">Gnathostoma spinigerum</name>
    <dbReference type="NCBI Taxonomy" id="75299"/>
    <lineage>
        <taxon>Eukaryota</taxon>
        <taxon>Metazoa</taxon>
        <taxon>Ecdysozoa</taxon>
        <taxon>Nematoda</taxon>
        <taxon>Chromadorea</taxon>
        <taxon>Rhabditida</taxon>
        <taxon>Spirurina</taxon>
        <taxon>Gnathostomatomorpha</taxon>
        <taxon>Gnathostomatoidea</taxon>
        <taxon>Gnathostomatidae</taxon>
        <taxon>Gnathostoma</taxon>
    </lineage>
</organism>
<feature type="region of interest" description="Disordered" evidence="1">
    <location>
        <begin position="261"/>
        <end position="286"/>
    </location>
</feature>
<name>A0ABD6E214_9BILA</name>
<evidence type="ECO:0000313" key="3">
    <source>
        <dbReference type="Proteomes" id="UP001608902"/>
    </source>
</evidence>
<evidence type="ECO:0000313" key="2">
    <source>
        <dbReference type="EMBL" id="MFH4973685.1"/>
    </source>
</evidence>
<evidence type="ECO:0000256" key="1">
    <source>
        <dbReference type="SAM" id="MobiDB-lite"/>
    </source>
</evidence>
<accession>A0ABD6E214</accession>
<sequence>MGVVNSECKDHVSAMTTAKPRERQFQVVPVPGRFTRGRWTCWDYKDADTVPSNTQDPNIIEYSENKEKEKDDSVSPKASNAVPADTPLTAKFTVGDIPEIAVEPSVSTAPISMNVTAPMDVPGAPRESSTILVTSVAVAPSTPVHGTPSSLDVGNILDDNRTSLYPQSPSELVQQATVPMVEIGINSAAPLVFDDSSSIMLSPPLTGSNAATVSSTSSLAILGGVLSSQATVSSPTSIATNIASPPAVLSSVDTSQASATTLAQPSPLSSFTETTQSATSIKAPSEGSIPDESYAFFFIEYVK</sequence>
<protein>
    <submittedName>
        <fullName evidence="2">Uncharacterized protein</fullName>
    </submittedName>
</protein>